<sequence length="106" mass="11748">MNWQVKLGPLPDRRLKKVDIAMEHGVSDIDALVREEKRLTAVESHSEAWAEGLSAGIEPEIIAEAALETAFGEMLRANGETSALALLDRMREKVISGAFEPERLKH</sequence>
<evidence type="ECO:0000313" key="1">
    <source>
        <dbReference type="EMBL" id="MET3591075.1"/>
    </source>
</evidence>
<dbReference type="Proteomes" id="UP001549036">
    <property type="component" value="Unassembled WGS sequence"/>
</dbReference>
<protein>
    <submittedName>
        <fullName evidence="1">Uncharacterized protein</fullName>
    </submittedName>
</protein>
<proteinExistence type="predicted"/>
<evidence type="ECO:0000313" key="2">
    <source>
        <dbReference type="Proteomes" id="UP001549036"/>
    </source>
</evidence>
<name>A0ABV2HKH9_9HYPH</name>
<accession>A0ABV2HKH9</accession>
<gene>
    <name evidence="1" type="ORF">ABID26_000454</name>
</gene>
<reference evidence="1 2" key="1">
    <citation type="submission" date="2024-06" db="EMBL/GenBank/DDBJ databases">
        <title>Genomic Encyclopedia of Type Strains, Phase IV (KMG-IV): sequencing the most valuable type-strain genomes for metagenomic binning, comparative biology and taxonomic classification.</title>
        <authorList>
            <person name="Goeker M."/>
        </authorList>
    </citation>
    <scope>NUCLEOTIDE SEQUENCE [LARGE SCALE GENOMIC DNA]</scope>
    <source>
        <strain evidence="1 2">DSM 29846</strain>
    </source>
</reference>
<dbReference type="EMBL" id="JBEPLM010000001">
    <property type="protein sequence ID" value="MET3591075.1"/>
    <property type="molecule type" value="Genomic_DNA"/>
</dbReference>
<keyword evidence="2" id="KW-1185">Reference proteome</keyword>
<comment type="caution">
    <text evidence="1">The sequence shown here is derived from an EMBL/GenBank/DDBJ whole genome shotgun (WGS) entry which is preliminary data.</text>
</comment>
<organism evidence="1 2">
    <name type="scientific">Mesorhizobium shonense</name>
    <dbReference type="NCBI Taxonomy" id="1209948"/>
    <lineage>
        <taxon>Bacteria</taxon>
        <taxon>Pseudomonadati</taxon>
        <taxon>Pseudomonadota</taxon>
        <taxon>Alphaproteobacteria</taxon>
        <taxon>Hyphomicrobiales</taxon>
        <taxon>Phyllobacteriaceae</taxon>
        <taxon>Mesorhizobium</taxon>
    </lineage>
</organism>